<feature type="domain" description="Misato Segment II tubulin-like" evidence="6">
    <location>
        <begin position="2"/>
        <end position="115"/>
    </location>
</feature>
<proteinExistence type="inferred from homology"/>
<feature type="region of interest" description="Disordered" evidence="5">
    <location>
        <begin position="349"/>
        <end position="374"/>
    </location>
</feature>
<dbReference type="InterPro" id="IPR019605">
    <property type="entry name" value="Misato_II_tubulin-like"/>
</dbReference>
<evidence type="ECO:0000256" key="1">
    <source>
        <dbReference type="ARBA" id="ARBA00003757"/>
    </source>
</evidence>
<dbReference type="Pfam" id="PF14881">
    <property type="entry name" value="Tubulin_3"/>
    <property type="match status" value="1"/>
</dbReference>
<comment type="similarity">
    <text evidence="3">Belongs to the misato family.</text>
</comment>
<evidence type="ECO:0000259" key="7">
    <source>
        <dbReference type="Pfam" id="PF14881"/>
    </source>
</evidence>
<accession>A0A8E2JNE0</accession>
<dbReference type="EMBL" id="KV750723">
    <property type="protein sequence ID" value="OCL03467.1"/>
    <property type="molecule type" value="Genomic_DNA"/>
</dbReference>
<evidence type="ECO:0000256" key="2">
    <source>
        <dbReference type="ARBA" id="ARBA00004173"/>
    </source>
</evidence>
<dbReference type="PANTHER" id="PTHR13391:SF0">
    <property type="entry name" value="PROTEIN MISATO HOMOLOG 1"/>
    <property type="match status" value="1"/>
</dbReference>
<comment type="function">
    <text evidence="1">Involved in the partitioning of the mitochondrial organelle and mitochondrial DNA (mtDNA) inheritance.</text>
</comment>
<evidence type="ECO:0000256" key="3">
    <source>
        <dbReference type="ARBA" id="ARBA00008507"/>
    </source>
</evidence>
<dbReference type="InterPro" id="IPR036525">
    <property type="entry name" value="Tubulin/FtsZ_GTPase_sf"/>
</dbReference>
<dbReference type="Proteomes" id="UP000250140">
    <property type="component" value="Unassembled WGS sequence"/>
</dbReference>
<sequence length="523" mass="58034">MHEIVTLQFGQQSNYLGTHFWNTQESYFTYPPEPESPVNHDIHFRPGLAPDGSETFTPRALIYDLKGAFGSMRKINALYEVEEEGGTVGKGLWNAAPVLQRQPPIAPSPYQTHLDAGLAPPLLTTSAVRYWSDYSRLYYHPKSLIQLSEFEVGDTLMPFERWEVGAELFGTLDAEFDLLDRDLRPFVEECDGLQGLQIVTGVDDAWGGWAARWVERLRDEFGKLGIWVWGTGGQGSGAGAVREKRLQQLVNTARSLHDIPEQASVYIPVSNSPLKTPPYLSMSLSSQWHTSAMQAVALESMTLPSRLKSSSGQRGTLQDMEEAFNSSGKRKIAKLELSIADPDVLEGGAEAKAEHAKKVTSQQTQRDGDNSSETKLAEFDIDVFTSDYRTTSRKHHKKEQVFGRAEASRGEWDAPEGTKGRDPRDRFSEGPTVQSYSAPLLFPLLDSFPSIFNVGSGQSKKLAVYSALSTSSSVANQIRSIEQVVRRLVSLDEREALSNGLEVLAEEYEEGWDSGADSDEDED</sequence>
<dbReference type="PANTHER" id="PTHR13391">
    <property type="entry name" value="MITOCHONDRIAL DISTRIBUTION REGULATOR MISATO"/>
    <property type="match status" value="1"/>
</dbReference>
<reference evidence="8 9" key="1">
    <citation type="journal article" date="2016" name="Nat. Commun.">
        <title>Ectomycorrhizal ecology is imprinted in the genome of the dominant symbiotic fungus Cenococcum geophilum.</title>
        <authorList>
            <consortium name="DOE Joint Genome Institute"/>
            <person name="Peter M."/>
            <person name="Kohler A."/>
            <person name="Ohm R.A."/>
            <person name="Kuo A."/>
            <person name="Krutzmann J."/>
            <person name="Morin E."/>
            <person name="Arend M."/>
            <person name="Barry K.W."/>
            <person name="Binder M."/>
            <person name="Choi C."/>
            <person name="Clum A."/>
            <person name="Copeland A."/>
            <person name="Grisel N."/>
            <person name="Haridas S."/>
            <person name="Kipfer T."/>
            <person name="LaButti K."/>
            <person name="Lindquist E."/>
            <person name="Lipzen A."/>
            <person name="Maire R."/>
            <person name="Meier B."/>
            <person name="Mihaltcheva S."/>
            <person name="Molinier V."/>
            <person name="Murat C."/>
            <person name="Poggeler S."/>
            <person name="Quandt C.A."/>
            <person name="Sperisen C."/>
            <person name="Tritt A."/>
            <person name="Tisserant E."/>
            <person name="Crous P.W."/>
            <person name="Henrissat B."/>
            <person name="Nehls U."/>
            <person name="Egli S."/>
            <person name="Spatafora J.W."/>
            <person name="Grigoriev I.V."/>
            <person name="Martin F.M."/>
        </authorList>
    </citation>
    <scope>NUCLEOTIDE SEQUENCE [LARGE SCALE GENOMIC DNA]</scope>
    <source>
        <strain evidence="8 9">CBS 207.34</strain>
    </source>
</reference>
<feature type="region of interest" description="Disordered" evidence="5">
    <location>
        <begin position="390"/>
        <end position="432"/>
    </location>
</feature>
<dbReference type="GO" id="GO:0005739">
    <property type="term" value="C:mitochondrion"/>
    <property type="evidence" value="ECO:0007669"/>
    <property type="project" value="UniProtKB-SubCell"/>
</dbReference>
<dbReference type="SUPFAM" id="SSF52490">
    <property type="entry name" value="Tubulin nucleotide-binding domain-like"/>
    <property type="match status" value="1"/>
</dbReference>
<feature type="compositionally biased region" description="Basic and acidic residues" evidence="5">
    <location>
        <begin position="406"/>
        <end position="428"/>
    </location>
</feature>
<comment type="subcellular location">
    <subcellularLocation>
        <location evidence="2">Mitochondrion</location>
    </subcellularLocation>
</comment>
<feature type="domain" description="DML1/Misato tubulin" evidence="7">
    <location>
        <begin position="120"/>
        <end position="307"/>
    </location>
</feature>
<organism evidence="8 9">
    <name type="scientific">Glonium stellatum</name>
    <dbReference type="NCBI Taxonomy" id="574774"/>
    <lineage>
        <taxon>Eukaryota</taxon>
        <taxon>Fungi</taxon>
        <taxon>Dikarya</taxon>
        <taxon>Ascomycota</taxon>
        <taxon>Pezizomycotina</taxon>
        <taxon>Dothideomycetes</taxon>
        <taxon>Pleosporomycetidae</taxon>
        <taxon>Gloniales</taxon>
        <taxon>Gloniaceae</taxon>
        <taxon>Glonium</taxon>
    </lineage>
</organism>
<evidence type="ECO:0000313" key="8">
    <source>
        <dbReference type="EMBL" id="OCL03467.1"/>
    </source>
</evidence>
<dbReference type="InterPro" id="IPR049942">
    <property type="entry name" value="DML1/Misato"/>
</dbReference>
<dbReference type="CDD" id="cd06060">
    <property type="entry name" value="misato"/>
    <property type="match status" value="1"/>
</dbReference>
<evidence type="ECO:0000256" key="4">
    <source>
        <dbReference type="ARBA" id="ARBA00023128"/>
    </source>
</evidence>
<dbReference type="InterPro" id="IPR029209">
    <property type="entry name" value="DML1/Misato_tubulin"/>
</dbReference>
<dbReference type="Gene3D" id="3.40.50.1440">
    <property type="entry name" value="Tubulin/FtsZ, GTPase domain"/>
    <property type="match status" value="1"/>
</dbReference>
<keyword evidence="9" id="KW-1185">Reference proteome</keyword>
<keyword evidence="4" id="KW-0496">Mitochondrion</keyword>
<protein>
    <submittedName>
        <fullName evidence="8">Protein DML1</fullName>
    </submittedName>
</protein>
<dbReference type="OrthoDB" id="271881at2759"/>
<evidence type="ECO:0000259" key="6">
    <source>
        <dbReference type="Pfam" id="PF10644"/>
    </source>
</evidence>
<name>A0A8E2JNE0_9PEZI</name>
<dbReference type="AlphaFoldDB" id="A0A8E2JNE0"/>
<evidence type="ECO:0000256" key="5">
    <source>
        <dbReference type="SAM" id="MobiDB-lite"/>
    </source>
</evidence>
<dbReference type="GO" id="GO:0007005">
    <property type="term" value="P:mitochondrion organization"/>
    <property type="evidence" value="ECO:0007669"/>
    <property type="project" value="InterPro"/>
</dbReference>
<evidence type="ECO:0000313" key="9">
    <source>
        <dbReference type="Proteomes" id="UP000250140"/>
    </source>
</evidence>
<gene>
    <name evidence="8" type="ORF">AOQ84DRAFT_302728</name>
</gene>
<dbReference type="Pfam" id="PF10644">
    <property type="entry name" value="Misat_Tub_SegII"/>
    <property type="match status" value="1"/>
</dbReference>